<dbReference type="PANTHER" id="PTHR30151">
    <property type="entry name" value="ALKANE SULFONATE ABC TRANSPORTER-RELATED, MEMBRANE SUBUNIT"/>
    <property type="match status" value="1"/>
</dbReference>
<gene>
    <name evidence="9" type="ORF">E2F50_03505</name>
</gene>
<evidence type="ECO:0000256" key="2">
    <source>
        <dbReference type="ARBA" id="ARBA00022448"/>
    </source>
</evidence>
<comment type="caution">
    <text evidence="9">The sequence shown here is derived from an EMBL/GenBank/DDBJ whole genome shotgun (WGS) entry which is preliminary data.</text>
</comment>
<dbReference type="Proteomes" id="UP000295238">
    <property type="component" value="Unassembled WGS sequence"/>
</dbReference>
<dbReference type="OrthoDB" id="9799271at2"/>
<keyword evidence="5 7" id="KW-1133">Transmembrane helix</keyword>
<dbReference type="GO" id="GO:0010438">
    <property type="term" value="P:cellular response to sulfur starvation"/>
    <property type="evidence" value="ECO:0007669"/>
    <property type="project" value="TreeGrafter"/>
</dbReference>
<evidence type="ECO:0000259" key="8">
    <source>
        <dbReference type="PROSITE" id="PS50928"/>
    </source>
</evidence>
<keyword evidence="2 7" id="KW-0813">Transport</keyword>
<evidence type="ECO:0000313" key="10">
    <source>
        <dbReference type="Proteomes" id="UP000295238"/>
    </source>
</evidence>
<dbReference type="InterPro" id="IPR000515">
    <property type="entry name" value="MetI-like"/>
</dbReference>
<proteinExistence type="inferred from homology"/>
<evidence type="ECO:0000256" key="7">
    <source>
        <dbReference type="RuleBase" id="RU363032"/>
    </source>
</evidence>
<evidence type="ECO:0000256" key="4">
    <source>
        <dbReference type="ARBA" id="ARBA00022692"/>
    </source>
</evidence>
<dbReference type="SUPFAM" id="SSF161098">
    <property type="entry name" value="MetI-like"/>
    <property type="match status" value="1"/>
</dbReference>
<protein>
    <submittedName>
        <fullName evidence="9">ABC transporter permease subunit</fullName>
    </submittedName>
</protein>
<evidence type="ECO:0000256" key="3">
    <source>
        <dbReference type="ARBA" id="ARBA00022475"/>
    </source>
</evidence>
<feature type="transmembrane region" description="Helical" evidence="7">
    <location>
        <begin position="21"/>
        <end position="46"/>
    </location>
</feature>
<dbReference type="PROSITE" id="PS50928">
    <property type="entry name" value="ABC_TM1"/>
    <property type="match status" value="1"/>
</dbReference>
<name>A0A4V3APZ8_9HYPH</name>
<dbReference type="EMBL" id="SMTL01000001">
    <property type="protein sequence ID" value="TDK39780.1"/>
    <property type="molecule type" value="Genomic_DNA"/>
</dbReference>
<reference evidence="9 10" key="1">
    <citation type="submission" date="2019-03" db="EMBL/GenBank/DDBJ databases">
        <title>Rhizobium sp. nov., an bacterium isolated from biocrust in Mu Us Desert.</title>
        <authorList>
            <person name="Lixiong L."/>
        </authorList>
    </citation>
    <scope>NUCLEOTIDE SEQUENCE [LARGE SCALE GENOMIC DNA]</scope>
    <source>
        <strain evidence="9 10">SPY-1</strain>
    </source>
</reference>
<sequence>MAVSPLEVLTTPFLDASGRELWLSLLATMLRVLVGGAIGGIVGLMLGYAAGMYRVASLGLAPTVHTIRQVALFAWIPLLTAWFGNGEGTKLVFIGLSTFFPLFLATEQGVRGTPEKLVDVARTLKLKRWTRVSKLYLPAALPSIYVGLQIAVLSAWIGTIGAEYAIGNGRGLGSYIASARDQFRMDIVLVGVFALAGGGVLLTTAVRSLTAQLSPWAQDQS</sequence>
<dbReference type="GO" id="GO:0055085">
    <property type="term" value="P:transmembrane transport"/>
    <property type="evidence" value="ECO:0007669"/>
    <property type="project" value="InterPro"/>
</dbReference>
<comment type="subcellular location">
    <subcellularLocation>
        <location evidence="1 7">Cell membrane</location>
        <topology evidence="1 7">Multi-pass membrane protein</topology>
    </subcellularLocation>
</comment>
<keyword evidence="3" id="KW-1003">Cell membrane</keyword>
<dbReference type="AlphaFoldDB" id="A0A4V3APZ8"/>
<dbReference type="CDD" id="cd06261">
    <property type="entry name" value="TM_PBP2"/>
    <property type="match status" value="1"/>
</dbReference>
<keyword evidence="10" id="KW-1185">Reference proteome</keyword>
<accession>A0A4V3APZ8</accession>
<evidence type="ECO:0000256" key="1">
    <source>
        <dbReference type="ARBA" id="ARBA00004651"/>
    </source>
</evidence>
<dbReference type="PANTHER" id="PTHR30151:SF25">
    <property type="entry name" value="TAURINE TRANSPORT SYSTEM PERMEASE PROTEIN TAUC"/>
    <property type="match status" value="1"/>
</dbReference>
<feature type="transmembrane region" description="Helical" evidence="7">
    <location>
        <begin position="187"/>
        <end position="206"/>
    </location>
</feature>
<keyword evidence="6 7" id="KW-0472">Membrane</keyword>
<evidence type="ECO:0000256" key="6">
    <source>
        <dbReference type="ARBA" id="ARBA00023136"/>
    </source>
</evidence>
<feature type="domain" description="ABC transmembrane type-1" evidence="8">
    <location>
        <begin position="25"/>
        <end position="211"/>
    </location>
</feature>
<dbReference type="Gene3D" id="1.10.3720.10">
    <property type="entry name" value="MetI-like"/>
    <property type="match status" value="1"/>
</dbReference>
<dbReference type="GO" id="GO:0005886">
    <property type="term" value="C:plasma membrane"/>
    <property type="evidence" value="ECO:0007669"/>
    <property type="project" value="UniProtKB-SubCell"/>
</dbReference>
<comment type="similarity">
    <text evidence="7">Belongs to the binding-protein-dependent transport system permease family.</text>
</comment>
<organism evidence="9 10">
    <name type="scientific">Rhizobium deserti</name>
    <dbReference type="NCBI Taxonomy" id="2547961"/>
    <lineage>
        <taxon>Bacteria</taxon>
        <taxon>Pseudomonadati</taxon>
        <taxon>Pseudomonadota</taxon>
        <taxon>Alphaproteobacteria</taxon>
        <taxon>Hyphomicrobiales</taxon>
        <taxon>Rhizobiaceae</taxon>
        <taxon>Rhizobium/Agrobacterium group</taxon>
        <taxon>Rhizobium</taxon>
    </lineage>
</organism>
<evidence type="ECO:0000313" key="9">
    <source>
        <dbReference type="EMBL" id="TDK39780.1"/>
    </source>
</evidence>
<dbReference type="InterPro" id="IPR035906">
    <property type="entry name" value="MetI-like_sf"/>
</dbReference>
<dbReference type="Pfam" id="PF00528">
    <property type="entry name" value="BPD_transp_1"/>
    <property type="match status" value="1"/>
</dbReference>
<evidence type="ECO:0000256" key="5">
    <source>
        <dbReference type="ARBA" id="ARBA00022989"/>
    </source>
</evidence>
<feature type="transmembrane region" description="Helical" evidence="7">
    <location>
        <begin position="66"/>
        <end position="84"/>
    </location>
</feature>
<feature type="transmembrane region" description="Helical" evidence="7">
    <location>
        <begin position="144"/>
        <end position="166"/>
    </location>
</feature>
<keyword evidence="4 7" id="KW-0812">Transmembrane</keyword>